<organism evidence="2 3">
    <name type="scientific">Paenibacillus lautus</name>
    <name type="common">Bacillus lautus</name>
    <dbReference type="NCBI Taxonomy" id="1401"/>
    <lineage>
        <taxon>Bacteria</taxon>
        <taxon>Bacillati</taxon>
        <taxon>Bacillota</taxon>
        <taxon>Bacilli</taxon>
        <taxon>Bacillales</taxon>
        <taxon>Paenibacillaceae</taxon>
        <taxon>Paenibacillus</taxon>
    </lineage>
</organism>
<comment type="caution">
    <text evidence="2">The sequence shown here is derived from an EMBL/GenBank/DDBJ whole genome shotgun (WGS) entry which is preliminary data.</text>
</comment>
<keyword evidence="1" id="KW-1133">Transmembrane helix</keyword>
<evidence type="ECO:0000256" key="1">
    <source>
        <dbReference type="SAM" id="Phobius"/>
    </source>
</evidence>
<evidence type="ECO:0000313" key="2">
    <source>
        <dbReference type="EMBL" id="OME95199.1"/>
    </source>
</evidence>
<evidence type="ECO:0008006" key="4">
    <source>
        <dbReference type="Google" id="ProtNLM"/>
    </source>
</evidence>
<keyword evidence="1" id="KW-0812">Transmembrane</keyword>
<dbReference type="Proteomes" id="UP000187074">
    <property type="component" value="Unassembled WGS sequence"/>
</dbReference>
<dbReference type="AlphaFoldDB" id="A0A1R1B6P2"/>
<protein>
    <recommendedName>
        <fullName evidence="4">DUF3784 domain-containing protein</fullName>
    </recommendedName>
</protein>
<dbReference type="EMBL" id="MRTF01000002">
    <property type="protein sequence ID" value="OME95199.1"/>
    <property type="molecule type" value="Genomic_DNA"/>
</dbReference>
<gene>
    <name evidence="2" type="ORF">BK123_08980</name>
</gene>
<evidence type="ECO:0000313" key="3">
    <source>
        <dbReference type="Proteomes" id="UP000187074"/>
    </source>
</evidence>
<feature type="transmembrane region" description="Helical" evidence="1">
    <location>
        <begin position="57"/>
        <end position="77"/>
    </location>
</feature>
<proteinExistence type="predicted"/>
<accession>A0A1R1B6P2</accession>
<keyword evidence="1" id="KW-0472">Membrane</keyword>
<feature type="transmembrane region" description="Helical" evidence="1">
    <location>
        <begin position="6"/>
        <end position="25"/>
    </location>
</feature>
<reference evidence="2 3" key="1">
    <citation type="submission" date="2016-11" db="EMBL/GenBank/DDBJ databases">
        <title>Paenibacillus species isolates.</title>
        <authorList>
            <person name="Beno S.M."/>
        </authorList>
    </citation>
    <scope>NUCLEOTIDE SEQUENCE [LARGE SCALE GENOMIC DNA]</scope>
    <source>
        <strain evidence="2 3">FSL F4-0100</strain>
    </source>
</reference>
<sequence>MIVLILYALIITVNVLIVLFGLYVFNHPDNDWLRMFNGIPEDVEQDDIDLLKIKFRAVIAIIVGLIMGSFSVLQVIVPHIG</sequence>
<dbReference type="STRING" id="1401.BK123_08980"/>
<name>A0A1R1B6P2_PAELA</name>